<dbReference type="InterPro" id="IPR022398">
    <property type="entry name" value="Peptidase_S8_His-AS"/>
</dbReference>
<protein>
    <submittedName>
        <fullName evidence="8">Subtilisin-2</fullName>
    </submittedName>
</protein>
<feature type="signal peptide" evidence="6">
    <location>
        <begin position="1"/>
        <end position="15"/>
    </location>
</feature>
<feature type="active site" description="Charge relay system" evidence="5">
    <location>
        <position position="189"/>
    </location>
</feature>
<dbReference type="InterPro" id="IPR036852">
    <property type="entry name" value="Peptidase_S8/S53_dom_sf"/>
</dbReference>
<evidence type="ECO:0000256" key="4">
    <source>
        <dbReference type="ARBA" id="ARBA00022825"/>
    </source>
</evidence>
<accession>A0A0A7MF60</accession>
<proteinExistence type="evidence at transcript level"/>
<dbReference type="PRINTS" id="PR00723">
    <property type="entry name" value="SUBTILISIN"/>
</dbReference>
<dbReference type="SUPFAM" id="SSF52743">
    <property type="entry name" value="Subtilisin-like"/>
    <property type="match status" value="1"/>
</dbReference>
<feature type="chain" id="PRO_5012181350" evidence="6">
    <location>
        <begin position="16"/>
        <end position="374"/>
    </location>
</feature>
<reference evidence="8" key="1">
    <citation type="journal article" date="2015" name="Front. Zool.">
        <title>Myoinhibitory peptide regulates feeding in the marine annelid Platynereis.</title>
        <authorList>
            <person name="Williams E.A."/>
            <person name="Conzelmann M."/>
            <person name="Jekely G."/>
        </authorList>
    </citation>
    <scope>NUCLEOTIDE SEQUENCE</scope>
</reference>
<dbReference type="EMBL" id="KM577672">
    <property type="protein sequence ID" value="AIZ77501.1"/>
    <property type="molecule type" value="mRNA"/>
</dbReference>
<evidence type="ECO:0000256" key="2">
    <source>
        <dbReference type="ARBA" id="ARBA00022670"/>
    </source>
</evidence>
<dbReference type="PROSITE" id="PS51892">
    <property type="entry name" value="SUBTILASE"/>
    <property type="match status" value="1"/>
</dbReference>
<dbReference type="InterPro" id="IPR034193">
    <property type="entry name" value="PCSK9_ProteinaseK-like"/>
</dbReference>
<dbReference type="PROSITE" id="PS00138">
    <property type="entry name" value="SUBTILASE_SER"/>
    <property type="match status" value="1"/>
</dbReference>
<dbReference type="InterPro" id="IPR050131">
    <property type="entry name" value="Peptidase_S8_subtilisin-like"/>
</dbReference>
<organism evidence="8">
    <name type="scientific">Platynereis dumerilii</name>
    <name type="common">Dumeril's clam worm</name>
    <dbReference type="NCBI Taxonomy" id="6359"/>
    <lineage>
        <taxon>Eukaryota</taxon>
        <taxon>Metazoa</taxon>
        <taxon>Spiralia</taxon>
        <taxon>Lophotrochozoa</taxon>
        <taxon>Annelida</taxon>
        <taxon>Polychaeta</taxon>
        <taxon>Errantia</taxon>
        <taxon>Phyllodocida</taxon>
        <taxon>Nereididae</taxon>
        <taxon>Platynereis</taxon>
    </lineage>
</organism>
<evidence type="ECO:0000256" key="1">
    <source>
        <dbReference type="ARBA" id="ARBA00011073"/>
    </source>
</evidence>
<dbReference type="InterPro" id="IPR023828">
    <property type="entry name" value="Peptidase_S8_Ser-AS"/>
</dbReference>
<dbReference type="Pfam" id="PF00082">
    <property type="entry name" value="Peptidase_S8"/>
    <property type="match status" value="1"/>
</dbReference>
<dbReference type="GO" id="GO:0006508">
    <property type="term" value="P:proteolysis"/>
    <property type="evidence" value="ECO:0007669"/>
    <property type="project" value="UniProtKB-KW"/>
</dbReference>
<keyword evidence="2 5" id="KW-0645">Protease</keyword>
<feature type="active site" description="Charge relay system" evidence="5">
    <location>
        <position position="158"/>
    </location>
</feature>
<dbReference type="GO" id="GO:0005615">
    <property type="term" value="C:extracellular space"/>
    <property type="evidence" value="ECO:0007669"/>
    <property type="project" value="TreeGrafter"/>
</dbReference>
<dbReference type="PANTHER" id="PTHR43806:SF58">
    <property type="entry name" value="ALKALINE PROTEASE 1-RELATED"/>
    <property type="match status" value="1"/>
</dbReference>
<dbReference type="InterPro" id="IPR015500">
    <property type="entry name" value="Peptidase_S8_subtilisin-rel"/>
</dbReference>
<name>A0A0A7MF60_PLADU</name>
<keyword evidence="4 5" id="KW-0720">Serine protease</keyword>
<feature type="active site" description="Charge relay system" evidence="5">
    <location>
        <position position="344"/>
    </location>
</feature>
<feature type="domain" description="Peptidase S8/S53" evidence="7">
    <location>
        <begin position="149"/>
        <end position="370"/>
    </location>
</feature>
<evidence type="ECO:0000313" key="8">
    <source>
        <dbReference type="EMBL" id="AIZ77501.1"/>
    </source>
</evidence>
<dbReference type="GO" id="GO:0004252">
    <property type="term" value="F:serine-type endopeptidase activity"/>
    <property type="evidence" value="ECO:0007669"/>
    <property type="project" value="UniProtKB-UniRule"/>
</dbReference>
<dbReference type="CDD" id="cd04077">
    <property type="entry name" value="Peptidases_S8_PCSK9_ProteinaseK_like"/>
    <property type="match status" value="1"/>
</dbReference>
<dbReference type="AlphaFoldDB" id="A0A0A7MF60"/>
<dbReference type="PANTHER" id="PTHR43806">
    <property type="entry name" value="PEPTIDASE S8"/>
    <property type="match status" value="1"/>
</dbReference>
<dbReference type="Gene3D" id="3.40.50.200">
    <property type="entry name" value="Peptidase S8/S53 domain"/>
    <property type="match status" value="1"/>
</dbReference>
<evidence type="ECO:0000256" key="5">
    <source>
        <dbReference type="PROSITE-ProRule" id="PRU01240"/>
    </source>
</evidence>
<dbReference type="InterPro" id="IPR000209">
    <property type="entry name" value="Peptidase_S8/S53_dom"/>
</dbReference>
<sequence>MRIALFAAFVCLAAALPNARQVQNLNHPGKIQGEFLIVLHAPFGKQSNIDHSMDVASRLIGIAPEVAILNFFTNLQSPILHVKVSNEAVMSQLFALDEVESIESNVEQMMVEQCSSQSSGSRIWGLSRTSSRAAPNYSGATYRYTSNNGAGVRVYVHDTSIRTSHNDYGNRAVFGANFVGGSNADNNGHGTHCAGTVGGGQYGIAKGATLVAVKVLGDSGSGSFSGIIAGLDWMVGDVQSRGVRGVGSMSLGGGISTSLDSAVNSADAAGIPVVVAAGNNNGNACNNSPARASGAITVGSTDISDNLSSFSNWGTCVNILAPGSSIISTSHLSNSGTRTLSGTSMACPHVAGLAAVYLANNPNASTSQVKVFPD</sequence>
<keyword evidence="6" id="KW-0732">Signal</keyword>
<keyword evidence="3 5" id="KW-0378">Hydrolase</keyword>
<evidence type="ECO:0000259" key="7">
    <source>
        <dbReference type="Pfam" id="PF00082"/>
    </source>
</evidence>
<dbReference type="FunFam" id="3.40.50.200:FF:000014">
    <property type="entry name" value="Proteinase K"/>
    <property type="match status" value="1"/>
</dbReference>
<dbReference type="PROSITE" id="PS00137">
    <property type="entry name" value="SUBTILASE_HIS"/>
    <property type="match status" value="1"/>
</dbReference>
<evidence type="ECO:0000256" key="3">
    <source>
        <dbReference type="ARBA" id="ARBA00022801"/>
    </source>
</evidence>
<comment type="similarity">
    <text evidence="1 5">Belongs to the peptidase S8 family.</text>
</comment>
<evidence type="ECO:0000256" key="6">
    <source>
        <dbReference type="SAM" id="SignalP"/>
    </source>
</evidence>